<dbReference type="PANTHER" id="PTHR11236">
    <property type="entry name" value="AMINOBENZOATE/ANTHRANILATE SYNTHASE"/>
    <property type="match status" value="1"/>
</dbReference>
<dbReference type="PANTHER" id="PTHR11236:SF9">
    <property type="entry name" value="ANTHRANILATE SYNTHASE COMPONENT 1"/>
    <property type="match status" value="1"/>
</dbReference>
<evidence type="ECO:0000313" key="4">
    <source>
        <dbReference type="Proteomes" id="UP000236345"/>
    </source>
</evidence>
<reference evidence="4" key="1">
    <citation type="submission" date="2017-09" db="EMBL/GenBank/DDBJ databases">
        <authorList>
            <person name="Palmer M."/>
            <person name="Steenkamp E.T."/>
            <person name="Coetzee M.P."/>
            <person name="Avontuur J.R."/>
            <person name="Van Zyl E."/>
            <person name="Chan W.-Y."/>
            <person name="Blom J."/>
            <person name="Venter S.N."/>
        </authorList>
    </citation>
    <scope>NUCLEOTIDE SEQUENCE [LARGE SCALE GENOMIC DNA]</scope>
    <source>
        <strain evidence="4">QC88-366</strain>
    </source>
</reference>
<dbReference type="AlphaFoldDB" id="A0A2K1Q6L7"/>
<dbReference type="InterPro" id="IPR015890">
    <property type="entry name" value="Chorismate_C"/>
</dbReference>
<dbReference type="Pfam" id="PF04715">
    <property type="entry name" value="Anth_synt_I_N"/>
    <property type="match status" value="1"/>
</dbReference>
<dbReference type="PRINTS" id="PR00095">
    <property type="entry name" value="ANTSNTHASEI"/>
</dbReference>
<name>A0A2K1Q6L7_9GAMM</name>
<dbReference type="Proteomes" id="UP000236345">
    <property type="component" value="Unassembled WGS sequence"/>
</dbReference>
<dbReference type="SUPFAM" id="SSF56322">
    <property type="entry name" value="ADC synthase"/>
    <property type="match status" value="1"/>
</dbReference>
<sequence length="498" mass="56637">MTYISVSCKSENISVNNDPVCIYNKLRKKYGENEIFLLESMSGPEKDCNKSIIAFEPIFTLKINEYDFSFTGVDSVVDFVSRHDALSSFAIKGHEGVLSSGQDLIRLLRAIENVFSVENINNKSDVKFGFFGYFGYDTVFYFEDIDKVIKRDKGIATIHLSIYRAVINIDIRSKKTLLVLNDSDYFSELNEEDIINLINDDEVTYEFNSNFSASSVAHPTVSVDEYYAWFDIAKGHIDIGNVYQIQLGHEIRIDSDIKPYDVYLRMREYNPSPYMYYFKTSEDVYVIGASPEMFITLTGSKDIFMRPIAGTIKNSTDLQEKERNRRILLSDEKEGAEHLMLVDLCRNDIARICVADSLKVDELLVTEEYSHVIHIVSHVRGILTDEYDKYDILAATFPAGTMTGTPKIKAVEIIENTEINPRGIYAGCIGYFGFDDVMISALCIRTAIYKDGMYIIRASGGIVEDSTKKGEWDETINKLSSTYLAITDKELRNEIFVS</sequence>
<accession>A0A2K1Q6L7</accession>
<dbReference type="InterPro" id="IPR005801">
    <property type="entry name" value="ADC_synthase"/>
</dbReference>
<evidence type="ECO:0000259" key="1">
    <source>
        <dbReference type="Pfam" id="PF00425"/>
    </source>
</evidence>
<dbReference type="RefSeq" id="WP_103060815.1">
    <property type="nucleotide sequence ID" value="NZ_BSOF01000029.1"/>
</dbReference>
<organism evidence="3 4">
    <name type="scientific">Mixta theicola</name>
    <dbReference type="NCBI Taxonomy" id="1458355"/>
    <lineage>
        <taxon>Bacteria</taxon>
        <taxon>Pseudomonadati</taxon>
        <taxon>Pseudomonadota</taxon>
        <taxon>Gammaproteobacteria</taxon>
        <taxon>Enterobacterales</taxon>
        <taxon>Erwiniaceae</taxon>
        <taxon>Mixta</taxon>
    </lineage>
</organism>
<feature type="domain" description="Anthranilate synthase component I N-terminal" evidence="2">
    <location>
        <begin position="18"/>
        <end position="177"/>
    </location>
</feature>
<dbReference type="OrthoDB" id="9803598at2"/>
<gene>
    <name evidence="3" type="ORF">COO59_16305</name>
</gene>
<dbReference type="Pfam" id="PF00425">
    <property type="entry name" value="Chorismate_bind"/>
    <property type="match status" value="1"/>
</dbReference>
<feature type="domain" description="Chorismate-utilising enzyme C-terminal" evidence="1">
    <location>
        <begin position="224"/>
        <end position="478"/>
    </location>
</feature>
<dbReference type="EMBL" id="NWUO01000013">
    <property type="protein sequence ID" value="PNS10675.1"/>
    <property type="molecule type" value="Genomic_DNA"/>
</dbReference>
<dbReference type="GO" id="GO:0000162">
    <property type="term" value="P:L-tryptophan biosynthetic process"/>
    <property type="evidence" value="ECO:0007669"/>
    <property type="project" value="TreeGrafter"/>
</dbReference>
<evidence type="ECO:0000259" key="2">
    <source>
        <dbReference type="Pfam" id="PF04715"/>
    </source>
</evidence>
<proteinExistence type="predicted"/>
<keyword evidence="4" id="KW-1185">Reference proteome</keyword>
<evidence type="ECO:0000313" key="3">
    <source>
        <dbReference type="EMBL" id="PNS10675.1"/>
    </source>
</evidence>
<protein>
    <submittedName>
        <fullName evidence="3">2-amino-4-deoxychorismate synthase</fullName>
    </submittedName>
</protein>
<dbReference type="InterPro" id="IPR019999">
    <property type="entry name" value="Anth_synth_I-like"/>
</dbReference>
<dbReference type="InterPro" id="IPR006805">
    <property type="entry name" value="Anth_synth_I_N"/>
</dbReference>
<dbReference type="Gene3D" id="3.60.120.10">
    <property type="entry name" value="Anthranilate synthase"/>
    <property type="match status" value="1"/>
</dbReference>
<comment type="caution">
    <text evidence="3">The sequence shown here is derived from an EMBL/GenBank/DDBJ whole genome shotgun (WGS) entry which is preliminary data.</text>
</comment>